<sequence>MTELEVLNKRFIFYVNDFMWLAPLNEISNEATFEVYNKELNVPLVSKILDFLNTEKYLSLELKSKDLLSSLSTQFWDNTLLSPLFHFSGIRLKDFQREIDFQMLFQMSSNDNDFYDYANWIVEVKDFRIVGVFREQL</sequence>
<reference evidence="1 2" key="1">
    <citation type="submission" date="2016-11" db="EMBL/GenBank/DDBJ databases">
        <authorList>
            <person name="Jaros S."/>
            <person name="Januszkiewicz K."/>
            <person name="Wedrychowicz H."/>
        </authorList>
    </citation>
    <scope>NUCLEOTIDE SEQUENCE [LARGE SCALE GENOMIC DNA]</scope>
    <source>
        <strain evidence="1">NCIMB 2154T</strain>
    </source>
</reference>
<accession>A0A2H1E6T4</accession>
<proteinExistence type="predicted"/>
<protein>
    <submittedName>
        <fullName evidence="1">Uncharacterized protein</fullName>
    </submittedName>
</protein>
<dbReference type="KEGG" id="tmar:MARIT_0445"/>
<dbReference type="Proteomes" id="UP000231564">
    <property type="component" value="Chromosome MARIT"/>
</dbReference>
<gene>
    <name evidence="1" type="ORF">MARIT_0445</name>
</gene>
<name>A0A2H1E6T4_9FLAO</name>
<evidence type="ECO:0000313" key="2">
    <source>
        <dbReference type="Proteomes" id="UP000231564"/>
    </source>
</evidence>
<dbReference type="GeneID" id="47722045"/>
<dbReference type="AlphaFoldDB" id="A0A2H1E6T4"/>
<dbReference type="RefSeq" id="WP_100210638.1">
    <property type="nucleotide sequence ID" value="NZ_CP138495.1"/>
</dbReference>
<evidence type="ECO:0000313" key="1">
    <source>
        <dbReference type="EMBL" id="SFZ80347.1"/>
    </source>
</evidence>
<organism evidence="1 2">
    <name type="scientific">Tenacibaculum maritimum NCIMB 2154</name>
    <dbReference type="NCBI Taxonomy" id="1349785"/>
    <lineage>
        <taxon>Bacteria</taxon>
        <taxon>Pseudomonadati</taxon>
        <taxon>Bacteroidota</taxon>
        <taxon>Flavobacteriia</taxon>
        <taxon>Flavobacteriales</taxon>
        <taxon>Flavobacteriaceae</taxon>
        <taxon>Tenacibaculum</taxon>
    </lineage>
</organism>
<keyword evidence="2" id="KW-1185">Reference proteome</keyword>
<dbReference type="EMBL" id="LT634361">
    <property type="protein sequence ID" value="SFZ80347.1"/>
    <property type="molecule type" value="Genomic_DNA"/>
</dbReference>